<dbReference type="EMBL" id="GG745351">
    <property type="protein sequence ID" value="KNE66795.1"/>
    <property type="molecule type" value="Genomic_DNA"/>
</dbReference>
<proteinExistence type="predicted"/>
<dbReference type="AlphaFoldDB" id="A0A0L0SWM3"/>
<protein>
    <recommendedName>
        <fullName evidence="1">Dienelactone hydrolase domain-containing protein</fullName>
    </recommendedName>
</protein>
<reference evidence="2 3" key="1">
    <citation type="submission" date="2009-11" db="EMBL/GenBank/DDBJ databases">
        <title>Annotation of Allomyces macrogynus ATCC 38327.</title>
        <authorList>
            <consortium name="The Broad Institute Genome Sequencing Platform"/>
            <person name="Russ C."/>
            <person name="Cuomo C."/>
            <person name="Burger G."/>
            <person name="Gray M.W."/>
            <person name="Holland P.W.H."/>
            <person name="King N."/>
            <person name="Lang F.B.F."/>
            <person name="Roger A.J."/>
            <person name="Ruiz-Trillo I."/>
            <person name="Young S.K."/>
            <person name="Zeng Q."/>
            <person name="Gargeya S."/>
            <person name="Fitzgerald M."/>
            <person name="Haas B."/>
            <person name="Abouelleil A."/>
            <person name="Alvarado L."/>
            <person name="Arachchi H.M."/>
            <person name="Berlin A."/>
            <person name="Chapman S.B."/>
            <person name="Gearin G."/>
            <person name="Goldberg J."/>
            <person name="Griggs A."/>
            <person name="Gujja S."/>
            <person name="Hansen M."/>
            <person name="Heiman D."/>
            <person name="Howarth C."/>
            <person name="Larimer J."/>
            <person name="Lui A."/>
            <person name="MacDonald P.J.P."/>
            <person name="McCowen C."/>
            <person name="Montmayeur A."/>
            <person name="Murphy C."/>
            <person name="Neiman D."/>
            <person name="Pearson M."/>
            <person name="Priest M."/>
            <person name="Roberts A."/>
            <person name="Saif S."/>
            <person name="Shea T."/>
            <person name="Sisk P."/>
            <person name="Stolte C."/>
            <person name="Sykes S."/>
            <person name="Wortman J."/>
            <person name="Nusbaum C."/>
            <person name="Birren B."/>
        </authorList>
    </citation>
    <scope>NUCLEOTIDE SEQUENCE [LARGE SCALE GENOMIC DNA]</scope>
    <source>
        <strain evidence="2 3">ATCC 38327</strain>
    </source>
</reference>
<dbReference type="InterPro" id="IPR002925">
    <property type="entry name" value="Dienelactn_hydro"/>
</dbReference>
<dbReference type="SUPFAM" id="SSF53474">
    <property type="entry name" value="alpha/beta-Hydrolases"/>
    <property type="match status" value="1"/>
</dbReference>
<organism evidence="2 3">
    <name type="scientific">Allomyces macrogynus (strain ATCC 38327)</name>
    <name type="common">Allomyces javanicus var. macrogynus</name>
    <dbReference type="NCBI Taxonomy" id="578462"/>
    <lineage>
        <taxon>Eukaryota</taxon>
        <taxon>Fungi</taxon>
        <taxon>Fungi incertae sedis</taxon>
        <taxon>Blastocladiomycota</taxon>
        <taxon>Blastocladiomycetes</taxon>
        <taxon>Blastocladiales</taxon>
        <taxon>Blastocladiaceae</taxon>
        <taxon>Allomyces</taxon>
    </lineage>
</organism>
<feature type="domain" description="Dienelactone hydrolase" evidence="1">
    <location>
        <begin position="101"/>
        <end position="312"/>
    </location>
</feature>
<dbReference type="GO" id="GO:0016787">
    <property type="term" value="F:hydrolase activity"/>
    <property type="evidence" value="ECO:0007669"/>
    <property type="project" value="InterPro"/>
</dbReference>
<dbReference type="Pfam" id="PF01738">
    <property type="entry name" value="DLH"/>
    <property type="match status" value="1"/>
</dbReference>
<dbReference type="OMA" id="PTEWYPP"/>
<dbReference type="Gene3D" id="3.40.50.1820">
    <property type="entry name" value="alpha/beta hydrolase"/>
    <property type="match status" value="1"/>
</dbReference>
<gene>
    <name evidence="2" type="ORF">AMAG_11286</name>
</gene>
<dbReference type="PANTHER" id="PTHR47668:SF1">
    <property type="entry name" value="DIENELACTONE HYDROLASE DOMAIN-CONTAINING PROTEIN-RELATED"/>
    <property type="match status" value="1"/>
</dbReference>
<evidence type="ECO:0000313" key="3">
    <source>
        <dbReference type="Proteomes" id="UP000054350"/>
    </source>
</evidence>
<dbReference type="eggNOG" id="KOG3043">
    <property type="taxonomic scope" value="Eukaryota"/>
</dbReference>
<reference evidence="3" key="2">
    <citation type="submission" date="2009-11" db="EMBL/GenBank/DDBJ databases">
        <title>The Genome Sequence of Allomyces macrogynus strain ATCC 38327.</title>
        <authorList>
            <consortium name="The Broad Institute Genome Sequencing Platform"/>
            <person name="Russ C."/>
            <person name="Cuomo C."/>
            <person name="Shea T."/>
            <person name="Young S.K."/>
            <person name="Zeng Q."/>
            <person name="Koehrsen M."/>
            <person name="Haas B."/>
            <person name="Borodovsky M."/>
            <person name="Guigo R."/>
            <person name="Alvarado L."/>
            <person name="Berlin A."/>
            <person name="Borenstein D."/>
            <person name="Chen Z."/>
            <person name="Engels R."/>
            <person name="Freedman E."/>
            <person name="Gellesch M."/>
            <person name="Goldberg J."/>
            <person name="Griggs A."/>
            <person name="Gujja S."/>
            <person name="Heiman D."/>
            <person name="Hepburn T."/>
            <person name="Howarth C."/>
            <person name="Jen D."/>
            <person name="Larson L."/>
            <person name="Lewis B."/>
            <person name="Mehta T."/>
            <person name="Park D."/>
            <person name="Pearson M."/>
            <person name="Roberts A."/>
            <person name="Saif S."/>
            <person name="Shenoy N."/>
            <person name="Sisk P."/>
            <person name="Stolte C."/>
            <person name="Sykes S."/>
            <person name="Walk T."/>
            <person name="White J."/>
            <person name="Yandava C."/>
            <person name="Burger G."/>
            <person name="Gray M.W."/>
            <person name="Holland P.W.H."/>
            <person name="King N."/>
            <person name="Lang F.B.F."/>
            <person name="Roger A.J."/>
            <person name="Ruiz-Trillo I."/>
            <person name="Lander E."/>
            <person name="Nusbaum C."/>
        </authorList>
    </citation>
    <scope>NUCLEOTIDE SEQUENCE [LARGE SCALE GENOMIC DNA]</scope>
    <source>
        <strain evidence="3">ATCC 38327</strain>
    </source>
</reference>
<dbReference type="Proteomes" id="UP000054350">
    <property type="component" value="Unassembled WGS sequence"/>
</dbReference>
<dbReference type="STRING" id="578462.A0A0L0SWM3"/>
<accession>A0A0L0SWM3</accession>
<dbReference type="VEuPathDB" id="FungiDB:AMAG_11286"/>
<dbReference type="PANTHER" id="PTHR47668">
    <property type="entry name" value="DIENELACTONE HYDROLASE FAMILY PROTEIN (AFU_ORTHOLOGUE AFUA_6G01940)"/>
    <property type="match status" value="1"/>
</dbReference>
<sequence>MISTLLSRVRAASVASATVRRPVVAVQQLAFVPLPTSTSTTSTPAQVLSPLHLSRSFSTTCRTMSTSPKPFIHKACCTLPPVVSSYTPRGATVRVGQDMNCYAVGRADATRAIVIIYDIFGLHPATKQTADLLAQGLDARVVMPDLFLGKPWPLSNFPPKNPADLAKFFEVSGAWDVVHPRIVATIDYLNKHHPSITSVGLLGFCWGGKIMTRALNELADRVKAGASAHPYLVTAEDIEGTLRPVALLPSKDEGDMSDVQAKIAEKWGDKGFFKAFDDMHHGWCAARADFESKLNRERTHEAVEDLVAFFDKNL</sequence>
<keyword evidence="3" id="KW-1185">Reference proteome</keyword>
<dbReference type="OrthoDB" id="2147163at2759"/>
<name>A0A0L0SWM3_ALLM3</name>
<dbReference type="InterPro" id="IPR029058">
    <property type="entry name" value="AB_hydrolase_fold"/>
</dbReference>
<evidence type="ECO:0000313" key="2">
    <source>
        <dbReference type="EMBL" id="KNE66795.1"/>
    </source>
</evidence>
<evidence type="ECO:0000259" key="1">
    <source>
        <dbReference type="Pfam" id="PF01738"/>
    </source>
</evidence>